<dbReference type="EMBL" id="CAJVRL010000035">
    <property type="protein sequence ID" value="CAG8950169.1"/>
    <property type="molecule type" value="Genomic_DNA"/>
</dbReference>
<evidence type="ECO:0000313" key="1">
    <source>
        <dbReference type="EMBL" id="CAG8950169.1"/>
    </source>
</evidence>
<keyword evidence="2" id="KW-1185">Reference proteome</keyword>
<evidence type="ECO:0000313" key="2">
    <source>
        <dbReference type="Proteomes" id="UP000696280"/>
    </source>
</evidence>
<proteinExistence type="predicted"/>
<protein>
    <submittedName>
        <fullName evidence="1">Uncharacterized protein</fullName>
    </submittedName>
</protein>
<dbReference type="Proteomes" id="UP000696280">
    <property type="component" value="Unassembled WGS sequence"/>
</dbReference>
<gene>
    <name evidence="1" type="ORF">HYFRA_00008406</name>
</gene>
<comment type="caution">
    <text evidence="1">The sequence shown here is derived from an EMBL/GenBank/DDBJ whole genome shotgun (WGS) entry which is preliminary data.</text>
</comment>
<organism evidence="1 2">
    <name type="scientific">Hymenoscyphus fraxineus</name>
    <dbReference type="NCBI Taxonomy" id="746836"/>
    <lineage>
        <taxon>Eukaryota</taxon>
        <taxon>Fungi</taxon>
        <taxon>Dikarya</taxon>
        <taxon>Ascomycota</taxon>
        <taxon>Pezizomycotina</taxon>
        <taxon>Leotiomycetes</taxon>
        <taxon>Helotiales</taxon>
        <taxon>Helotiaceae</taxon>
        <taxon>Hymenoscyphus</taxon>
    </lineage>
</organism>
<sequence>MLTRTPSLPTTLRYPNNISPGRADIVTFHTWGLCISAAGRRDRYLGRDNKVVESGGGSAITQGCD</sequence>
<reference evidence="1" key="1">
    <citation type="submission" date="2021-07" db="EMBL/GenBank/DDBJ databases">
        <authorList>
            <person name="Durling M."/>
        </authorList>
    </citation>
    <scope>NUCLEOTIDE SEQUENCE</scope>
</reference>
<name>A0A9N9KMS3_9HELO</name>
<dbReference type="AlphaFoldDB" id="A0A9N9KMS3"/>
<accession>A0A9N9KMS3</accession>